<proteinExistence type="inferred from homology"/>
<keyword evidence="5" id="KW-0004">4Fe-4S</keyword>
<comment type="catalytic activity">
    <reaction evidence="13">
        <text>[thioredoxin]-disulfide + 2 reduced [2Fe-2S]-[ferredoxin] + 2 H(+) = [thioredoxin]-dithiol + 2 oxidized [2Fe-2S]-[ferredoxin]</text>
        <dbReference type="Rhea" id="RHEA:42336"/>
        <dbReference type="Rhea" id="RHEA-COMP:10000"/>
        <dbReference type="Rhea" id="RHEA-COMP:10001"/>
        <dbReference type="Rhea" id="RHEA-COMP:10698"/>
        <dbReference type="Rhea" id="RHEA-COMP:10700"/>
        <dbReference type="ChEBI" id="CHEBI:15378"/>
        <dbReference type="ChEBI" id="CHEBI:29950"/>
        <dbReference type="ChEBI" id="CHEBI:33737"/>
        <dbReference type="ChEBI" id="CHEBI:33738"/>
        <dbReference type="ChEBI" id="CHEBI:50058"/>
        <dbReference type="EC" id="1.8.7.2"/>
    </reaction>
</comment>
<comment type="function">
    <text evidence="2">Catalytic subunit of the ferredoxin-thioredoxin reductase (FTR), which catalyzes the two-electron reduction of thioredoxins by the electrons provided by reduced ferredoxin.</text>
</comment>
<keyword evidence="6" id="KW-0479">Metal-binding</keyword>
<evidence type="ECO:0000256" key="8">
    <source>
        <dbReference type="ARBA" id="ARBA00023004"/>
    </source>
</evidence>
<dbReference type="EMBL" id="QZKU01000047">
    <property type="protein sequence ID" value="RJP23292.1"/>
    <property type="molecule type" value="Genomic_DNA"/>
</dbReference>
<evidence type="ECO:0000256" key="13">
    <source>
        <dbReference type="ARBA" id="ARBA00048150"/>
    </source>
</evidence>
<evidence type="ECO:0000256" key="3">
    <source>
        <dbReference type="ARBA" id="ARBA00007941"/>
    </source>
</evidence>
<evidence type="ECO:0000256" key="11">
    <source>
        <dbReference type="ARBA" id="ARBA00026011"/>
    </source>
</evidence>
<dbReference type="EC" id="1.8.7.2" evidence="4"/>
<dbReference type="InterPro" id="IPR036644">
    <property type="entry name" value="FTR_bsu_sf"/>
</dbReference>
<evidence type="ECO:0000256" key="10">
    <source>
        <dbReference type="ARBA" id="ARBA00023157"/>
    </source>
</evidence>
<protein>
    <recommendedName>
        <fullName evidence="4">ferredoxin:thioredoxin reductase</fullName>
        <ecNumber evidence="4">1.8.7.2</ecNumber>
    </recommendedName>
    <alternativeName>
        <fullName evidence="12">Ferredoxin-thioredoxin reductase subunit B</fullName>
    </alternativeName>
</protein>
<dbReference type="AlphaFoldDB" id="A0A3A4NWD4"/>
<evidence type="ECO:0000256" key="4">
    <source>
        <dbReference type="ARBA" id="ARBA00012358"/>
    </source>
</evidence>
<comment type="subunit">
    <text evidence="11">Heterodimer of subunit A (variable subunit) and subunit B (catalytic subunit). Heterodimeric FTR forms a complex with ferredoxin and thioredoxin.</text>
</comment>
<keyword evidence="8" id="KW-0408">Iron</keyword>
<evidence type="ECO:0000313" key="14">
    <source>
        <dbReference type="EMBL" id="RJP23292.1"/>
    </source>
</evidence>
<dbReference type="PANTHER" id="PTHR35113">
    <property type="entry name" value="FERREDOXIN-THIOREDOXIN REDUCTASE CATALYTIC CHAIN, CHLOROPLASTIC"/>
    <property type="match status" value="1"/>
</dbReference>
<comment type="similarity">
    <text evidence="3">Belongs to the ferredoxin thioredoxin reductase beta subunit family.</text>
</comment>
<evidence type="ECO:0000256" key="1">
    <source>
        <dbReference type="ARBA" id="ARBA00001966"/>
    </source>
</evidence>
<sequence>MAEPNTKALAQVREMAVEHARAAGYFLNPIESIKEATLAGLARNLERYGRPFCSCHVVTDDLLKMSQEAEKTVCPCAEHRAQIKEQGCCHCGLFMTQSAAERLLKDRTA</sequence>
<evidence type="ECO:0000256" key="12">
    <source>
        <dbReference type="ARBA" id="ARBA00030295"/>
    </source>
</evidence>
<evidence type="ECO:0000313" key="15">
    <source>
        <dbReference type="Proteomes" id="UP000265882"/>
    </source>
</evidence>
<dbReference type="Proteomes" id="UP000265882">
    <property type="component" value="Unassembled WGS sequence"/>
</dbReference>
<comment type="cofactor">
    <cofactor evidence="1">
        <name>[4Fe-4S] cluster</name>
        <dbReference type="ChEBI" id="CHEBI:49883"/>
    </cofactor>
</comment>
<evidence type="ECO:0000256" key="7">
    <source>
        <dbReference type="ARBA" id="ARBA00023002"/>
    </source>
</evidence>
<dbReference type="SUPFAM" id="SSF57662">
    <property type="entry name" value="Ferredoxin thioredoxin reductase (FTR), catalytic beta chain"/>
    <property type="match status" value="1"/>
</dbReference>
<dbReference type="PANTHER" id="PTHR35113:SF1">
    <property type="entry name" value="FERREDOXIN-THIOREDOXIN REDUCTASE CATALYTIC CHAIN, CHLOROPLASTIC"/>
    <property type="match status" value="1"/>
</dbReference>
<dbReference type="InterPro" id="IPR004209">
    <property type="entry name" value="FTR_bsu"/>
</dbReference>
<evidence type="ECO:0000256" key="2">
    <source>
        <dbReference type="ARBA" id="ARBA00003945"/>
    </source>
</evidence>
<dbReference type="Gene3D" id="3.90.460.10">
    <property type="entry name" value="Ferredoxin thioredoxin reductase catalytic beta subunit"/>
    <property type="match status" value="1"/>
</dbReference>
<evidence type="ECO:0000256" key="9">
    <source>
        <dbReference type="ARBA" id="ARBA00023014"/>
    </source>
</evidence>
<dbReference type="GO" id="GO:0016730">
    <property type="term" value="F:oxidoreductase activity, acting on iron-sulfur proteins as donors"/>
    <property type="evidence" value="ECO:0007669"/>
    <property type="project" value="InterPro"/>
</dbReference>
<accession>A0A3A4NWD4</accession>
<keyword evidence="7" id="KW-0560">Oxidoreductase</keyword>
<name>A0A3A4NWD4_ABYX5</name>
<keyword evidence="9" id="KW-0411">Iron-sulfur</keyword>
<dbReference type="Pfam" id="PF02943">
    <property type="entry name" value="FeThRed_B"/>
    <property type="match status" value="1"/>
</dbReference>
<organism evidence="14 15">
    <name type="scientific">Abyssobacteria bacterium (strain SURF_5)</name>
    <dbReference type="NCBI Taxonomy" id="2093360"/>
    <lineage>
        <taxon>Bacteria</taxon>
        <taxon>Pseudomonadati</taxon>
        <taxon>Candidatus Hydrogenedentota</taxon>
        <taxon>Candidatus Abyssobacteria</taxon>
    </lineage>
</organism>
<keyword evidence="10" id="KW-1015">Disulfide bond</keyword>
<evidence type="ECO:0000256" key="5">
    <source>
        <dbReference type="ARBA" id="ARBA00022485"/>
    </source>
</evidence>
<dbReference type="GO" id="GO:0051539">
    <property type="term" value="F:4 iron, 4 sulfur cluster binding"/>
    <property type="evidence" value="ECO:0007669"/>
    <property type="project" value="UniProtKB-KW"/>
</dbReference>
<gene>
    <name evidence="14" type="ORF">C4520_06490</name>
</gene>
<reference evidence="14 15" key="1">
    <citation type="journal article" date="2017" name="ISME J.">
        <title>Energy and carbon metabolisms in a deep terrestrial subsurface fluid microbial community.</title>
        <authorList>
            <person name="Momper L."/>
            <person name="Jungbluth S.P."/>
            <person name="Lee M.D."/>
            <person name="Amend J.P."/>
        </authorList>
    </citation>
    <scope>NUCLEOTIDE SEQUENCE [LARGE SCALE GENOMIC DNA]</scope>
    <source>
        <strain evidence="14">SURF_5</strain>
    </source>
</reference>
<evidence type="ECO:0000256" key="6">
    <source>
        <dbReference type="ARBA" id="ARBA00022723"/>
    </source>
</evidence>
<dbReference type="GO" id="GO:0046872">
    <property type="term" value="F:metal ion binding"/>
    <property type="evidence" value="ECO:0007669"/>
    <property type="project" value="UniProtKB-KW"/>
</dbReference>
<comment type="caution">
    <text evidence="14">The sequence shown here is derived from an EMBL/GenBank/DDBJ whole genome shotgun (WGS) entry which is preliminary data.</text>
</comment>